<evidence type="ECO:0000313" key="2">
    <source>
        <dbReference type="Proteomes" id="UP000019184"/>
    </source>
</evidence>
<comment type="caution">
    <text evidence="1">The sequence shown here is derived from an EMBL/GenBank/DDBJ whole genome shotgun (WGS) entry which is preliminary data.</text>
</comment>
<keyword evidence="2" id="KW-1185">Reference proteome</keyword>
<accession>A0A7U7GG21</accession>
<protein>
    <submittedName>
        <fullName evidence="1">Uncharacterized protein</fullName>
    </submittedName>
</protein>
<dbReference type="RefSeq" id="WP_034437014.1">
    <property type="nucleotide sequence ID" value="NZ_CBTK010000312.1"/>
</dbReference>
<reference evidence="1 2" key="1">
    <citation type="journal article" date="2014" name="ISME J.">
        <title>Candidatus Competibacter-lineage genomes retrieved from metagenomes reveal functional metabolic diversity.</title>
        <authorList>
            <person name="McIlroy S.J."/>
            <person name="Albertsen M."/>
            <person name="Andresen E.K."/>
            <person name="Saunders A.M."/>
            <person name="Kristiansen R."/>
            <person name="Stokholm-Bjerregaard M."/>
            <person name="Nielsen K.L."/>
            <person name="Nielsen P.H."/>
        </authorList>
    </citation>
    <scope>NUCLEOTIDE SEQUENCE [LARGE SCALE GENOMIC DNA]</scope>
    <source>
        <strain evidence="1 2">Run_B_J11</strain>
    </source>
</reference>
<organism evidence="1 2">
    <name type="scientific">Candidatus Contendobacter odensis Run_B_J11</name>
    <dbReference type="NCBI Taxonomy" id="1400861"/>
    <lineage>
        <taxon>Bacteria</taxon>
        <taxon>Pseudomonadati</taxon>
        <taxon>Pseudomonadota</taxon>
        <taxon>Gammaproteobacteria</taxon>
        <taxon>Candidatus Competibacteraceae</taxon>
        <taxon>Candidatus Contendibacter</taxon>
    </lineage>
</organism>
<evidence type="ECO:0000313" key="1">
    <source>
        <dbReference type="EMBL" id="CDH47741.1"/>
    </source>
</evidence>
<dbReference type="Proteomes" id="UP000019184">
    <property type="component" value="Unassembled WGS sequence"/>
</dbReference>
<dbReference type="AlphaFoldDB" id="A0A7U7GG21"/>
<gene>
    <name evidence="1" type="ORF">BN874_920007</name>
</gene>
<sequence>MNRYKIEFSPKKKGSLGWEMEEDALDEQEAIRKAARFLIGCGEQESHYKTPIVRPLEAAQ</sequence>
<name>A0A7U7GG21_9GAMM</name>
<proteinExistence type="predicted"/>
<dbReference type="EMBL" id="CBTK010000312">
    <property type="protein sequence ID" value="CDH47741.1"/>
    <property type="molecule type" value="Genomic_DNA"/>
</dbReference>